<organism evidence="2 3">
    <name type="scientific">Rubroshorea leprosula</name>
    <dbReference type="NCBI Taxonomy" id="152421"/>
    <lineage>
        <taxon>Eukaryota</taxon>
        <taxon>Viridiplantae</taxon>
        <taxon>Streptophyta</taxon>
        <taxon>Embryophyta</taxon>
        <taxon>Tracheophyta</taxon>
        <taxon>Spermatophyta</taxon>
        <taxon>Magnoliopsida</taxon>
        <taxon>eudicotyledons</taxon>
        <taxon>Gunneridae</taxon>
        <taxon>Pentapetalae</taxon>
        <taxon>rosids</taxon>
        <taxon>malvids</taxon>
        <taxon>Malvales</taxon>
        <taxon>Dipterocarpaceae</taxon>
        <taxon>Rubroshorea</taxon>
    </lineage>
</organism>
<sequence>MEEAARTMIIKEVGYDFQKGDRGTFGFDMDWVENERKEKGKGVVLQTLRCKELSLLSGGGKPHFHRADKVRKSPVFPHTYHFTESVSGTTPLSCCYQHRCPALFFYFVLFVVVVLFLPRNACGPLKNLEVFFLPRSEKAVFDMDRDTFLSIA</sequence>
<comment type="caution">
    <text evidence="2">The sequence shown here is derived from an EMBL/GenBank/DDBJ whole genome shotgun (WGS) entry which is preliminary data.</text>
</comment>
<keyword evidence="1" id="KW-1133">Transmembrane helix</keyword>
<dbReference type="Proteomes" id="UP001054252">
    <property type="component" value="Unassembled WGS sequence"/>
</dbReference>
<dbReference type="AlphaFoldDB" id="A0AAV5KZ42"/>
<gene>
    <name evidence="2" type="ORF">SLEP1_g39088</name>
</gene>
<evidence type="ECO:0000313" key="3">
    <source>
        <dbReference type="Proteomes" id="UP001054252"/>
    </source>
</evidence>
<evidence type="ECO:0000313" key="2">
    <source>
        <dbReference type="EMBL" id="GKV30256.1"/>
    </source>
</evidence>
<keyword evidence="3" id="KW-1185">Reference proteome</keyword>
<dbReference type="EMBL" id="BPVZ01000086">
    <property type="protein sequence ID" value="GKV30256.1"/>
    <property type="molecule type" value="Genomic_DNA"/>
</dbReference>
<feature type="transmembrane region" description="Helical" evidence="1">
    <location>
        <begin position="101"/>
        <end position="118"/>
    </location>
</feature>
<keyword evidence="1" id="KW-0472">Membrane</keyword>
<keyword evidence="1" id="KW-0812">Transmembrane</keyword>
<reference evidence="2 3" key="1">
    <citation type="journal article" date="2021" name="Commun. Biol.">
        <title>The genome of Shorea leprosula (Dipterocarpaceae) highlights the ecological relevance of drought in aseasonal tropical rainforests.</title>
        <authorList>
            <person name="Ng K.K.S."/>
            <person name="Kobayashi M.J."/>
            <person name="Fawcett J.A."/>
            <person name="Hatakeyama M."/>
            <person name="Paape T."/>
            <person name="Ng C.H."/>
            <person name="Ang C.C."/>
            <person name="Tnah L.H."/>
            <person name="Lee C.T."/>
            <person name="Nishiyama T."/>
            <person name="Sese J."/>
            <person name="O'Brien M.J."/>
            <person name="Copetti D."/>
            <person name="Mohd Noor M.I."/>
            <person name="Ong R.C."/>
            <person name="Putra M."/>
            <person name="Sireger I.Z."/>
            <person name="Indrioko S."/>
            <person name="Kosugi Y."/>
            <person name="Izuno A."/>
            <person name="Isagi Y."/>
            <person name="Lee S.L."/>
            <person name="Shimizu K.K."/>
        </authorList>
    </citation>
    <scope>NUCLEOTIDE SEQUENCE [LARGE SCALE GENOMIC DNA]</scope>
    <source>
        <strain evidence="2">214</strain>
    </source>
</reference>
<proteinExistence type="predicted"/>
<accession>A0AAV5KZ42</accession>
<evidence type="ECO:0000256" key="1">
    <source>
        <dbReference type="SAM" id="Phobius"/>
    </source>
</evidence>
<name>A0AAV5KZ42_9ROSI</name>
<protein>
    <submittedName>
        <fullName evidence="2">Uncharacterized protein</fullName>
    </submittedName>
</protein>